<evidence type="ECO:0000313" key="1">
    <source>
        <dbReference type="EMBL" id="OWR51572.1"/>
    </source>
</evidence>
<evidence type="ECO:0000313" key="2">
    <source>
        <dbReference type="Proteomes" id="UP000007151"/>
    </source>
</evidence>
<proteinExistence type="predicted"/>
<feature type="non-terminal residue" evidence="1">
    <location>
        <position position="1"/>
    </location>
</feature>
<organism evidence="1 2">
    <name type="scientific">Danaus plexippus plexippus</name>
    <dbReference type="NCBI Taxonomy" id="278856"/>
    <lineage>
        <taxon>Eukaryota</taxon>
        <taxon>Metazoa</taxon>
        <taxon>Ecdysozoa</taxon>
        <taxon>Arthropoda</taxon>
        <taxon>Hexapoda</taxon>
        <taxon>Insecta</taxon>
        <taxon>Pterygota</taxon>
        <taxon>Neoptera</taxon>
        <taxon>Endopterygota</taxon>
        <taxon>Lepidoptera</taxon>
        <taxon>Glossata</taxon>
        <taxon>Ditrysia</taxon>
        <taxon>Papilionoidea</taxon>
        <taxon>Nymphalidae</taxon>
        <taxon>Danainae</taxon>
        <taxon>Danaini</taxon>
        <taxon>Danaina</taxon>
        <taxon>Danaus</taxon>
        <taxon>Danaus</taxon>
    </lineage>
</organism>
<dbReference type="EMBL" id="AGBW02009136">
    <property type="protein sequence ID" value="OWR51572.1"/>
    <property type="molecule type" value="Genomic_DNA"/>
</dbReference>
<gene>
    <name evidence="1" type="ORF">KGM_210106B</name>
</gene>
<name>A0A212FCV6_DANPL</name>
<dbReference type="InParanoid" id="A0A212FCV6"/>
<dbReference type="Proteomes" id="UP000007151">
    <property type="component" value="Unassembled WGS sequence"/>
</dbReference>
<dbReference type="KEGG" id="dpl:KGM_210106B"/>
<reference evidence="1 2" key="1">
    <citation type="journal article" date="2011" name="Cell">
        <title>The monarch butterfly genome yields insights into long-distance migration.</title>
        <authorList>
            <person name="Zhan S."/>
            <person name="Merlin C."/>
            <person name="Boore J.L."/>
            <person name="Reppert S.M."/>
        </authorList>
    </citation>
    <scope>NUCLEOTIDE SEQUENCE [LARGE SCALE GENOMIC DNA]</scope>
    <source>
        <strain evidence="1">F-2</strain>
    </source>
</reference>
<comment type="caution">
    <text evidence="1">The sequence shown here is derived from an EMBL/GenBank/DDBJ whole genome shotgun (WGS) entry which is preliminary data.</text>
</comment>
<dbReference type="AlphaFoldDB" id="A0A212FCV6"/>
<protein>
    <submittedName>
        <fullName evidence="1">Transport protein Sec61 alpha subunit</fullName>
    </submittedName>
</protein>
<sequence>EPNSYPVCWSRTKVRSFHRSITEDVYKP</sequence>
<keyword evidence="2" id="KW-1185">Reference proteome</keyword>
<accession>A0A212FCV6</accession>